<dbReference type="SMART" id="SM00387">
    <property type="entry name" value="HATPase_c"/>
    <property type="match status" value="1"/>
</dbReference>
<evidence type="ECO:0000313" key="18">
    <source>
        <dbReference type="EMBL" id="MBN9413172.1"/>
    </source>
</evidence>
<evidence type="ECO:0000256" key="3">
    <source>
        <dbReference type="ARBA" id="ARBA00012438"/>
    </source>
</evidence>
<dbReference type="AlphaFoldDB" id="A0A8J7PR94"/>
<reference evidence="18" key="1">
    <citation type="submission" date="2021-02" db="EMBL/GenBank/DDBJ databases">
        <title>Thiocyanate and organic carbon inputs drive convergent selection for specific autotrophic Afipia and Thiobacillus strains within complex microbiomes.</title>
        <authorList>
            <person name="Huddy R.J."/>
            <person name="Sachdeva R."/>
            <person name="Kadzinga F."/>
            <person name="Kantor R.S."/>
            <person name="Harrison S.T.L."/>
            <person name="Banfield J.F."/>
        </authorList>
    </citation>
    <scope>NUCLEOTIDE SEQUENCE</scope>
    <source>
        <strain evidence="18">SCN18_10_11_15_R4_P_38_20</strain>
    </source>
</reference>
<comment type="caution">
    <text evidence="18">The sequence shown here is derived from an EMBL/GenBank/DDBJ whole genome shotgun (WGS) entry which is preliminary data.</text>
</comment>
<evidence type="ECO:0000256" key="8">
    <source>
        <dbReference type="ARBA" id="ARBA00022692"/>
    </source>
</evidence>
<comment type="catalytic activity">
    <reaction evidence="1">
        <text>ATP + protein L-histidine = ADP + protein N-phospho-L-histidine.</text>
        <dbReference type="EC" id="2.7.13.3"/>
    </reaction>
</comment>
<dbReference type="EMBL" id="JAFKGL010000018">
    <property type="protein sequence ID" value="MBN9413172.1"/>
    <property type="molecule type" value="Genomic_DNA"/>
</dbReference>
<evidence type="ECO:0000256" key="1">
    <source>
        <dbReference type="ARBA" id="ARBA00000085"/>
    </source>
</evidence>
<dbReference type="CDD" id="cd06225">
    <property type="entry name" value="HAMP"/>
    <property type="match status" value="1"/>
</dbReference>
<dbReference type="InterPro" id="IPR036097">
    <property type="entry name" value="HisK_dim/P_sf"/>
</dbReference>
<dbReference type="InterPro" id="IPR003660">
    <property type="entry name" value="HAMP_dom"/>
</dbReference>
<dbReference type="PROSITE" id="PS50885">
    <property type="entry name" value="HAMP"/>
    <property type="match status" value="1"/>
</dbReference>
<dbReference type="Proteomes" id="UP000664414">
    <property type="component" value="Unassembled WGS sequence"/>
</dbReference>
<evidence type="ECO:0000259" key="16">
    <source>
        <dbReference type="PROSITE" id="PS50109"/>
    </source>
</evidence>
<evidence type="ECO:0000256" key="6">
    <source>
        <dbReference type="ARBA" id="ARBA00022553"/>
    </source>
</evidence>
<keyword evidence="14 15" id="KW-0472">Membrane</keyword>
<dbReference type="InterPro" id="IPR003661">
    <property type="entry name" value="HisK_dim/P_dom"/>
</dbReference>
<dbReference type="InterPro" id="IPR050980">
    <property type="entry name" value="2C_sensor_his_kinase"/>
</dbReference>
<dbReference type="SUPFAM" id="SSF55874">
    <property type="entry name" value="ATPase domain of HSP90 chaperone/DNA topoisomerase II/histidine kinase"/>
    <property type="match status" value="1"/>
</dbReference>
<evidence type="ECO:0000256" key="7">
    <source>
        <dbReference type="ARBA" id="ARBA00022679"/>
    </source>
</evidence>
<dbReference type="PANTHER" id="PTHR44936:SF5">
    <property type="entry name" value="SENSOR HISTIDINE KINASE ENVZ"/>
    <property type="match status" value="1"/>
</dbReference>
<dbReference type="Pfam" id="PF02518">
    <property type="entry name" value="HATPase_c"/>
    <property type="match status" value="1"/>
</dbReference>
<dbReference type="Pfam" id="PF00512">
    <property type="entry name" value="HisKA"/>
    <property type="match status" value="1"/>
</dbReference>
<organism evidence="18 19">
    <name type="scientific">Candidatus Paracaedimonas acanthamoebae</name>
    <dbReference type="NCBI Taxonomy" id="244581"/>
    <lineage>
        <taxon>Bacteria</taxon>
        <taxon>Pseudomonadati</taxon>
        <taxon>Pseudomonadota</taxon>
        <taxon>Alphaproteobacteria</taxon>
        <taxon>Holosporales</taxon>
        <taxon>Caedimonadaceae</taxon>
        <taxon>Candidatus Paracaedimonas</taxon>
    </lineage>
</organism>
<proteinExistence type="predicted"/>
<dbReference type="Gene3D" id="6.10.340.10">
    <property type="match status" value="1"/>
</dbReference>
<feature type="transmembrane region" description="Helical" evidence="15">
    <location>
        <begin position="166"/>
        <end position="186"/>
    </location>
</feature>
<evidence type="ECO:0000256" key="4">
    <source>
        <dbReference type="ARBA" id="ARBA00022475"/>
    </source>
</evidence>
<keyword evidence="5" id="KW-0997">Cell inner membrane</keyword>
<gene>
    <name evidence="18" type="ORF">J0H12_04530</name>
</gene>
<keyword evidence="10" id="KW-0418">Kinase</keyword>
<feature type="transmembrane region" description="Helical" evidence="15">
    <location>
        <begin position="20"/>
        <end position="43"/>
    </location>
</feature>
<dbReference type="InterPro" id="IPR005467">
    <property type="entry name" value="His_kinase_dom"/>
</dbReference>
<dbReference type="Pfam" id="PF00672">
    <property type="entry name" value="HAMP"/>
    <property type="match status" value="1"/>
</dbReference>
<keyword evidence="4" id="KW-1003">Cell membrane</keyword>
<protein>
    <recommendedName>
        <fullName evidence="3">histidine kinase</fullName>
        <ecNumber evidence="3">2.7.13.3</ecNumber>
    </recommendedName>
</protein>
<evidence type="ECO:0000256" key="10">
    <source>
        <dbReference type="ARBA" id="ARBA00022777"/>
    </source>
</evidence>
<keyword evidence="13" id="KW-0902">Two-component regulatory system</keyword>
<dbReference type="Gene3D" id="3.30.565.10">
    <property type="entry name" value="Histidine kinase-like ATPase, C-terminal domain"/>
    <property type="match status" value="1"/>
</dbReference>
<name>A0A8J7PR94_9PROT</name>
<keyword evidence="8 15" id="KW-0812">Transmembrane</keyword>
<keyword evidence="7" id="KW-0808">Transferase</keyword>
<accession>A0A8J7PR94</accession>
<keyword evidence="6" id="KW-0597">Phosphoprotein</keyword>
<keyword evidence="9" id="KW-0547">Nucleotide-binding</keyword>
<evidence type="ECO:0000256" key="9">
    <source>
        <dbReference type="ARBA" id="ARBA00022741"/>
    </source>
</evidence>
<evidence type="ECO:0000256" key="14">
    <source>
        <dbReference type="ARBA" id="ARBA00023136"/>
    </source>
</evidence>
<evidence type="ECO:0000256" key="13">
    <source>
        <dbReference type="ARBA" id="ARBA00023012"/>
    </source>
</evidence>
<evidence type="ECO:0000256" key="2">
    <source>
        <dbReference type="ARBA" id="ARBA00004429"/>
    </source>
</evidence>
<dbReference type="PANTHER" id="PTHR44936">
    <property type="entry name" value="SENSOR PROTEIN CREC"/>
    <property type="match status" value="1"/>
</dbReference>
<dbReference type="SUPFAM" id="SSF47384">
    <property type="entry name" value="Homodimeric domain of signal transducing histidine kinase"/>
    <property type="match status" value="1"/>
</dbReference>
<dbReference type="InterPro" id="IPR004358">
    <property type="entry name" value="Sig_transdc_His_kin-like_C"/>
</dbReference>
<evidence type="ECO:0000256" key="11">
    <source>
        <dbReference type="ARBA" id="ARBA00022840"/>
    </source>
</evidence>
<evidence type="ECO:0000256" key="15">
    <source>
        <dbReference type="SAM" id="Phobius"/>
    </source>
</evidence>
<dbReference type="EC" id="2.7.13.3" evidence="3"/>
<dbReference type="Gene3D" id="1.10.287.130">
    <property type="match status" value="1"/>
</dbReference>
<sequence length="441" mass="50219">MITLFYPFQYLKKILPKTLFGRTLIIVITPVVFVQMITTYIFVDRHLEKVTELLAKNISLRTAEAVNVVLSTPHFEDDSQLLRNYIFNHFELSLEMEQEQKDLSVIRKNLLAPYDKILTQELEKKIPFSFSISVRDEDIAISIQTLKGNFILKDKLKHLAPKTTSILLWWSVATPLLFLAIAILFMRNQIKPLKRLAEAVDDFGKGRETIAIKPSGSFEVRKLTYAFISMKERIQRQITQRTEMLAGVSHDLKTPLTRMELQLAMSGNAESIKDLQQDVREMNKMIEDYLAFAKGEEDGPYQEVEISSLLQNVTSLFPDKPISFIPSQPVYTIAHALSLKRAFTNIIENALKYAHSLWISVHVTSEEVNIYFEDDGPGIPESKRETVFRPFYRLEGSRNSETGGSGLGLAITRDIILRHGGTIELKKSKQGGLLVMIGLPL</sequence>
<keyword evidence="12 15" id="KW-1133">Transmembrane helix</keyword>
<dbReference type="SMART" id="SM00388">
    <property type="entry name" value="HisKA"/>
    <property type="match status" value="1"/>
</dbReference>
<evidence type="ECO:0000313" key="19">
    <source>
        <dbReference type="Proteomes" id="UP000664414"/>
    </source>
</evidence>
<evidence type="ECO:0000256" key="5">
    <source>
        <dbReference type="ARBA" id="ARBA00022519"/>
    </source>
</evidence>
<dbReference type="GO" id="GO:0000155">
    <property type="term" value="F:phosphorelay sensor kinase activity"/>
    <property type="evidence" value="ECO:0007669"/>
    <property type="project" value="InterPro"/>
</dbReference>
<comment type="subcellular location">
    <subcellularLocation>
        <location evidence="2">Cell inner membrane</location>
        <topology evidence="2">Multi-pass membrane protein</topology>
    </subcellularLocation>
</comment>
<dbReference type="PRINTS" id="PR00344">
    <property type="entry name" value="BCTRLSENSOR"/>
</dbReference>
<dbReference type="CDD" id="cd00082">
    <property type="entry name" value="HisKA"/>
    <property type="match status" value="1"/>
</dbReference>
<dbReference type="SMART" id="SM00304">
    <property type="entry name" value="HAMP"/>
    <property type="match status" value="1"/>
</dbReference>
<feature type="domain" description="Histidine kinase" evidence="16">
    <location>
        <begin position="247"/>
        <end position="441"/>
    </location>
</feature>
<evidence type="ECO:0000259" key="17">
    <source>
        <dbReference type="PROSITE" id="PS50885"/>
    </source>
</evidence>
<dbReference type="GO" id="GO:0005886">
    <property type="term" value="C:plasma membrane"/>
    <property type="evidence" value="ECO:0007669"/>
    <property type="project" value="UniProtKB-SubCell"/>
</dbReference>
<dbReference type="InterPro" id="IPR036890">
    <property type="entry name" value="HATPase_C_sf"/>
</dbReference>
<dbReference type="InterPro" id="IPR003594">
    <property type="entry name" value="HATPase_dom"/>
</dbReference>
<feature type="domain" description="HAMP" evidence="17">
    <location>
        <begin position="187"/>
        <end position="239"/>
    </location>
</feature>
<dbReference type="GO" id="GO:0005524">
    <property type="term" value="F:ATP binding"/>
    <property type="evidence" value="ECO:0007669"/>
    <property type="project" value="UniProtKB-KW"/>
</dbReference>
<keyword evidence="11" id="KW-0067">ATP-binding</keyword>
<evidence type="ECO:0000256" key="12">
    <source>
        <dbReference type="ARBA" id="ARBA00022989"/>
    </source>
</evidence>
<dbReference type="PROSITE" id="PS50109">
    <property type="entry name" value="HIS_KIN"/>
    <property type="match status" value="1"/>
</dbReference>